<reference evidence="6 7" key="1">
    <citation type="submission" date="2021-03" db="EMBL/GenBank/DDBJ databases">
        <title>Thermosipho ferrireducens sp.nov., an anaerobic thermophilic iron-reducing bacterium isolated from a deep-sea hydrothermal sulfide deposits.</title>
        <authorList>
            <person name="Zeng X."/>
            <person name="Chen Y."/>
            <person name="Shao Z."/>
        </authorList>
    </citation>
    <scope>NUCLEOTIDE SEQUENCE [LARGE SCALE GENOMIC DNA]</scope>
    <source>
        <strain evidence="6 7">JL129W03</strain>
    </source>
</reference>
<keyword evidence="3 4" id="KW-0472">Membrane</keyword>
<feature type="transmembrane region" description="Helical" evidence="4">
    <location>
        <begin position="69"/>
        <end position="88"/>
    </location>
</feature>
<feature type="transmembrane region" description="Helical" evidence="4">
    <location>
        <begin position="12"/>
        <end position="31"/>
    </location>
</feature>
<protein>
    <submittedName>
        <fullName evidence="6">MFS transporter</fullName>
    </submittedName>
</protein>
<feature type="transmembrane region" description="Helical" evidence="4">
    <location>
        <begin position="274"/>
        <end position="292"/>
    </location>
</feature>
<dbReference type="RefSeq" id="WP_207567390.1">
    <property type="nucleotide sequence ID" value="NZ_CP071446.1"/>
</dbReference>
<organism evidence="6 7">
    <name type="scientific">Thermosipho ferrireducens</name>
    <dbReference type="NCBI Taxonomy" id="2571116"/>
    <lineage>
        <taxon>Bacteria</taxon>
        <taxon>Thermotogati</taxon>
        <taxon>Thermotogota</taxon>
        <taxon>Thermotogae</taxon>
        <taxon>Thermotogales</taxon>
        <taxon>Fervidobacteriaceae</taxon>
        <taxon>Thermosipho</taxon>
    </lineage>
</organism>
<evidence type="ECO:0000256" key="2">
    <source>
        <dbReference type="ARBA" id="ARBA00022989"/>
    </source>
</evidence>
<feature type="transmembrane region" description="Helical" evidence="4">
    <location>
        <begin position="331"/>
        <end position="349"/>
    </location>
</feature>
<keyword evidence="1 4" id="KW-0812">Transmembrane</keyword>
<dbReference type="PROSITE" id="PS50850">
    <property type="entry name" value="MFS"/>
    <property type="match status" value="1"/>
</dbReference>
<feature type="transmembrane region" description="Helical" evidence="4">
    <location>
        <begin position="242"/>
        <end position="262"/>
    </location>
</feature>
<accession>A0ABX7SAA6</accession>
<dbReference type="SUPFAM" id="SSF103473">
    <property type="entry name" value="MFS general substrate transporter"/>
    <property type="match status" value="1"/>
</dbReference>
<feature type="transmembrane region" description="Helical" evidence="4">
    <location>
        <begin position="361"/>
        <end position="380"/>
    </location>
</feature>
<keyword evidence="7" id="KW-1185">Reference proteome</keyword>
<dbReference type="InterPro" id="IPR011701">
    <property type="entry name" value="MFS"/>
</dbReference>
<feature type="transmembrane region" description="Helical" evidence="4">
    <location>
        <begin position="298"/>
        <end position="319"/>
    </location>
</feature>
<evidence type="ECO:0000256" key="3">
    <source>
        <dbReference type="ARBA" id="ARBA00023136"/>
    </source>
</evidence>
<dbReference type="PANTHER" id="PTHR23530:SF1">
    <property type="entry name" value="PERMEASE, MAJOR FACILITATOR SUPERFAMILY-RELATED"/>
    <property type="match status" value="1"/>
</dbReference>
<evidence type="ECO:0000313" key="7">
    <source>
        <dbReference type="Proteomes" id="UP000671862"/>
    </source>
</evidence>
<evidence type="ECO:0000259" key="5">
    <source>
        <dbReference type="PROSITE" id="PS50850"/>
    </source>
</evidence>
<proteinExistence type="predicted"/>
<name>A0ABX7SAA6_9BACT</name>
<evidence type="ECO:0000313" key="6">
    <source>
        <dbReference type="EMBL" id="QTA38672.1"/>
    </source>
</evidence>
<feature type="domain" description="Major facilitator superfamily (MFS) profile" evidence="5">
    <location>
        <begin position="1"/>
        <end position="385"/>
    </location>
</feature>
<feature type="transmembrane region" description="Helical" evidence="4">
    <location>
        <begin position="209"/>
        <end position="230"/>
    </location>
</feature>
<gene>
    <name evidence="6" type="ORF">JYK00_03950</name>
</gene>
<dbReference type="InterPro" id="IPR053160">
    <property type="entry name" value="MFS_DHA3_Transporter"/>
</dbReference>
<dbReference type="Pfam" id="PF07690">
    <property type="entry name" value="MFS_1"/>
    <property type="match status" value="1"/>
</dbReference>
<dbReference type="Gene3D" id="1.20.1250.20">
    <property type="entry name" value="MFS general substrate transporter like domains"/>
    <property type="match status" value="1"/>
</dbReference>
<feature type="transmembrane region" description="Helical" evidence="4">
    <location>
        <begin position="94"/>
        <end position="117"/>
    </location>
</feature>
<dbReference type="InterPro" id="IPR020846">
    <property type="entry name" value="MFS_dom"/>
</dbReference>
<dbReference type="InterPro" id="IPR036259">
    <property type="entry name" value="MFS_trans_sf"/>
</dbReference>
<evidence type="ECO:0000256" key="4">
    <source>
        <dbReference type="SAM" id="Phobius"/>
    </source>
</evidence>
<keyword evidence="2 4" id="KW-1133">Transmembrane helix</keyword>
<feature type="transmembrane region" description="Helical" evidence="4">
    <location>
        <begin position="138"/>
        <end position="155"/>
    </location>
</feature>
<sequence>MDISVNIRVYRLFKLFINLLIIGPILVPFMLYKGLSYFQILSLQTIARIAVIVFEIPTGTIADKISRKISIFFSGIFAAISILLYIFGWNFWTFAVAEVLFGIGATFYSGADSALLFESLKKMGKEKEFHTIQGGTDSLVFFSLGVGSIFSSMLYKINPYYPWWFSFGFVIFASFISLFFVEPEREKSEHKYSKHILESFNIVWSKKRVLWAICFAMFSGTFLGLSFWLYQPYFEFVDIDVFYYGAIFFGFNLIASFSSKFLVKKYKDRRPRRVLLVLSTLFAVSFTMPVILVSKVSILFFSLQQMFRGAASPFLKFYVNLEVEDKFRATVLSIASLAGSLAFAIFAPFFGKLLDNAGVRFTYITISVLSWVSVIGLYYLRKRQKRKLSIEI</sequence>
<feature type="transmembrane region" description="Helical" evidence="4">
    <location>
        <begin position="37"/>
        <end position="57"/>
    </location>
</feature>
<dbReference type="Proteomes" id="UP000671862">
    <property type="component" value="Chromosome"/>
</dbReference>
<dbReference type="PANTHER" id="PTHR23530">
    <property type="entry name" value="TRANSPORT PROTEIN-RELATED"/>
    <property type="match status" value="1"/>
</dbReference>
<evidence type="ECO:0000256" key="1">
    <source>
        <dbReference type="ARBA" id="ARBA00022692"/>
    </source>
</evidence>
<dbReference type="EMBL" id="CP071446">
    <property type="protein sequence ID" value="QTA38672.1"/>
    <property type="molecule type" value="Genomic_DNA"/>
</dbReference>
<feature type="transmembrane region" description="Helical" evidence="4">
    <location>
        <begin position="161"/>
        <end position="181"/>
    </location>
</feature>